<keyword evidence="6" id="KW-0862">Zinc</keyword>
<dbReference type="EMBL" id="CM000881">
    <property type="protein sequence ID" value="PNT72817.1"/>
    <property type="molecule type" value="Genomic_DNA"/>
</dbReference>
<dbReference type="Gramene" id="PNT72817">
    <property type="protein sequence ID" value="PNT72817"/>
    <property type="gene ID" value="BRADI_2g49361v3"/>
</dbReference>
<dbReference type="OrthoDB" id="5841748at2759"/>
<dbReference type="GO" id="GO:0046872">
    <property type="term" value="F:metal ion binding"/>
    <property type="evidence" value="ECO:0007669"/>
    <property type="project" value="UniProtKB-KW"/>
</dbReference>
<evidence type="ECO:0000259" key="10">
    <source>
        <dbReference type="Pfam" id="PF04253"/>
    </source>
</evidence>
<accession>A0A2K2DEZ0</accession>
<dbReference type="Proteomes" id="UP000008810">
    <property type="component" value="Chromosome 2"/>
</dbReference>
<evidence type="ECO:0000256" key="5">
    <source>
        <dbReference type="ARBA" id="ARBA00022801"/>
    </source>
</evidence>
<dbReference type="Gene3D" id="1.20.930.40">
    <property type="entry name" value="Transferrin receptor-like, dimerisation domain"/>
    <property type="match status" value="1"/>
</dbReference>
<keyword evidence="7" id="KW-0482">Metalloprotease</keyword>
<dbReference type="InParanoid" id="A0A2K2DEZ0"/>
<keyword evidence="13" id="KW-1185">Reference proteome</keyword>
<proteinExistence type="inferred from homology"/>
<evidence type="ECO:0000313" key="11">
    <source>
        <dbReference type="EMBL" id="PNT72817.1"/>
    </source>
</evidence>
<dbReference type="PANTHER" id="PTHR10404">
    <property type="entry name" value="N-ACETYLATED-ALPHA-LINKED ACIDIC DIPEPTIDASE"/>
    <property type="match status" value="1"/>
</dbReference>
<evidence type="ECO:0000313" key="12">
    <source>
        <dbReference type="EnsemblPlants" id="PNT72817"/>
    </source>
</evidence>
<feature type="compositionally biased region" description="Low complexity" evidence="9">
    <location>
        <begin position="197"/>
        <end position="217"/>
    </location>
</feature>
<reference evidence="12" key="3">
    <citation type="submission" date="2018-08" db="UniProtKB">
        <authorList>
            <consortium name="EnsemblPlants"/>
        </authorList>
    </citation>
    <scope>IDENTIFICATION</scope>
    <source>
        <strain evidence="12">cv. Bd21</strain>
    </source>
</reference>
<dbReference type="SUPFAM" id="SSF53187">
    <property type="entry name" value="Zn-dependent exopeptidases"/>
    <property type="match status" value="1"/>
</dbReference>
<dbReference type="AlphaFoldDB" id="A0A2K2DEZ0"/>
<evidence type="ECO:0000256" key="4">
    <source>
        <dbReference type="ARBA" id="ARBA00022723"/>
    </source>
</evidence>
<feature type="region of interest" description="Disordered" evidence="9">
    <location>
        <begin position="106"/>
        <end position="184"/>
    </location>
</feature>
<feature type="region of interest" description="Disordered" evidence="9">
    <location>
        <begin position="197"/>
        <end position="228"/>
    </location>
</feature>
<evidence type="ECO:0000256" key="3">
    <source>
        <dbReference type="ARBA" id="ARBA00022670"/>
    </source>
</evidence>
<dbReference type="GO" id="GO:0004180">
    <property type="term" value="F:carboxypeptidase activity"/>
    <property type="evidence" value="ECO:0000318"/>
    <property type="project" value="GO_Central"/>
</dbReference>
<evidence type="ECO:0000256" key="1">
    <source>
        <dbReference type="ARBA" id="ARBA00001947"/>
    </source>
</evidence>
<dbReference type="InterPro" id="IPR036757">
    <property type="entry name" value="TFR-like_dimer_dom_sf"/>
</dbReference>
<keyword evidence="5" id="KW-0378">Hydrolase</keyword>
<dbReference type="PANTHER" id="PTHR10404:SF45">
    <property type="entry name" value="OS01G0740500 PROTEIN"/>
    <property type="match status" value="1"/>
</dbReference>
<protein>
    <recommendedName>
        <fullName evidence="10">Transferrin receptor-like dimerisation domain-containing protein</fullName>
    </recommendedName>
</protein>
<dbReference type="InterPro" id="IPR007365">
    <property type="entry name" value="TFR-like_dimer_dom"/>
</dbReference>
<evidence type="ECO:0000256" key="9">
    <source>
        <dbReference type="SAM" id="MobiDB-lite"/>
    </source>
</evidence>
<dbReference type="Gene3D" id="3.40.630.10">
    <property type="entry name" value="Zn peptidases"/>
    <property type="match status" value="2"/>
</dbReference>
<dbReference type="Pfam" id="PF04253">
    <property type="entry name" value="TFR_dimer"/>
    <property type="match status" value="1"/>
</dbReference>
<dbReference type="InterPro" id="IPR039373">
    <property type="entry name" value="Peptidase_M28B"/>
</dbReference>
<reference evidence="11 12" key="1">
    <citation type="journal article" date="2010" name="Nature">
        <title>Genome sequencing and analysis of the model grass Brachypodium distachyon.</title>
        <authorList>
            <consortium name="International Brachypodium Initiative"/>
        </authorList>
    </citation>
    <scope>NUCLEOTIDE SEQUENCE [LARGE SCALE GENOMIC DNA]</scope>
    <source>
        <strain evidence="11 12">Bd21</strain>
    </source>
</reference>
<gene>
    <name evidence="11" type="ORF">BRADI_2g49361v3</name>
</gene>
<evidence type="ECO:0000313" key="13">
    <source>
        <dbReference type="Proteomes" id="UP000008810"/>
    </source>
</evidence>
<dbReference type="GO" id="GO:0006508">
    <property type="term" value="P:proteolysis"/>
    <property type="evidence" value="ECO:0007669"/>
    <property type="project" value="UniProtKB-KW"/>
</dbReference>
<sequence>MARIENVFAVTEGAEEPDRYVILGNHRDAWTFGAADPNRGTAAMIEIGSTEWVEENREMLSLRAIAYLNVDVSVVGPVFQASTTPQLDELLLGTIKLLEVSTAKGNHHEEGSLSGQRVNRLPPARQRSPKQSMKDDADEGTTAGRREGGVRKSKATCRSRAALSQNSSATEAGPEGTIAGSNGEAVRTVDVEAAAASTGADRGAAQAVGVAPPAGARPGTGGGGELSDHTAFVEHVGIPSTGMVFGEAASIWGIMALRLADEDIIPFDYMSYTVELEDIQRELSSKQLGRNWLKIRGLNDRLMQAERAFTNREGLFKQSWYKHLICGPSAQNDWDTAYYPGIANAIATTRSTNTAASWKQVQHEIHRVARAVTKASAVLAGSLT</sequence>
<keyword evidence="4" id="KW-0479">Metal-binding</keyword>
<dbReference type="EnsemblPlants" id="PNT72817">
    <property type="protein sequence ID" value="PNT72817"/>
    <property type="gene ID" value="BRADI_2g49361v3"/>
</dbReference>
<dbReference type="SUPFAM" id="SSF47672">
    <property type="entry name" value="Transferrin receptor-like dimerisation domain"/>
    <property type="match status" value="1"/>
</dbReference>
<keyword evidence="8" id="KW-0325">Glycoprotein</keyword>
<reference evidence="11" key="2">
    <citation type="submission" date="2017-06" db="EMBL/GenBank/DDBJ databases">
        <title>WGS assembly of Brachypodium distachyon.</title>
        <authorList>
            <consortium name="The International Brachypodium Initiative"/>
            <person name="Lucas S."/>
            <person name="Harmon-Smith M."/>
            <person name="Lail K."/>
            <person name="Tice H."/>
            <person name="Grimwood J."/>
            <person name="Bruce D."/>
            <person name="Barry K."/>
            <person name="Shu S."/>
            <person name="Lindquist E."/>
            <person name="Wang M."/>
            <person name="Pitluck S."/>
            <person name="Vogel J.P."/>
            <person name="Garvin D.F."/>
            <person name="Mockler T.C."/>
            <person name="Schmutz J."/>
            <person name="Rokhsar D."/>
            <person name="Bevan M.W."/>
        </authorList>
    </citation>
    <scope>NUCLEOTIDE SEQUENCE</scope>
    <source>
        <strain evidence="11">Bd21</strain>
    </source>
</reference>
<evidence type="ECO:0000256" key="8">
    <source>
        <dbReference type="ARBA" id="ARBA00023180"/>
    </source>
</evidence>
<dbReference type="GO" id="GO:0008237">
    <property type="term" value="F:metallopeptidase activity"/>
    <property type="evidence" value="ECO:0007669"/>
    <property type="project" value="UniProtKB-KW"/>
</dbReference>
<dbReference type="FunFam" id="1.20.930.40:FF:000001">
    <property type="entry name" value="N-acetylated-alpha-linked acidic dipeptidase 2"/>
    <property type="match status" value="1"/>
</dbReference>
<organism evidence="11">
    <name type="scientific">Brachypodium distachyon</name>
    <name type="common">Purple false brome</name>
    <name type="synonym">Trachynia distachya</name>
    <dbReference type="NCBI Taxonomy" id="15368"/>
    <lineage>
        <taxon>Eukaryota</taxon>
        <taxon>Viridiplantae</taxon>
        <taxon>Streptophyta</taxon>
        <taxon>Embryophyta</taxon>
        <taxon>Tracheophyta</taxon>
        <taxon>Spermatophyta</taxon>
        <taxon>Magnoliopsida</taxon>
        <taxon>Liliopsida</taxon>
        <taxon>Poales</taxon>
        <taxon>Poaceae</taxon>
        <taxon>BOP clade</taxon>
        <taxon>Pooideae</taxon>
        <taxon>Stipodae</taxon>
        <taxon>Brachypodieae</taxon>
        <taxon>Brachypodium</taxon>
    </lineage>
</organism>
<comment type="similarity">
    <text evidence="2">Belongs to the peptidase M28 family. M28B subfamily.</text>
</comment>
<evidence type="ECO:0000256" key="7">
    <source>
        <dbReference type="ARBA" id="ARBA00023049"/>
    </source>
</evidence>
<dbReference type="STRING" id="15368.A0A2K2DEZ0"/>
<comment type="cofactor">
    <cofactor evidence="1">
        <name>Zn(2+)</name>
        <dbReference type="ChEBI" id="CHEBI:29105"/>
    </cofactor>
</comment>
<evidence type="ECO:0000256" key="2">
    <source>
        <dbReference type="ARBA" id="ARBA00005634"/>
    </source>
</evidence>
<evidence type="ECO:0000256" key="6">
    <source>
        <dbReference type="ARBA" id="ARBA00022833"/>
    </source>
</evidence>
<name>A0A2K2DEZ0_BRADI</name>
<feature type="domain" description="Transferrin receptor-like dimerisation" evidence="10">
    <location>
        <begin position="282"/>
        <end position="379"/>
    </location>
</feature>
<keyword evidence="3" id="KW-0645">Protease</keyword>